<dbReference type="GO" id="GO:0016020">
    <property type="term" value="C:membrane"/>
    <property type="evidence" value="ECO:0007669"/>
    <property type="project" value="UniProtKB-SubCell"/>
</dbReference>
<protein>
    <submittedName>
        <fullName evidence="7">Uncharacterized protein</fullName>
    </submittedName>
</protein>
<keyword evidence="5" id="KW-0472">Membrane</keyword>
<gene>
    <name evidence="7" type="ORF">ABR82_07520</name>
</gene>
<keyword evidence="4" id="KW-0406">Ion transport</keyword>
<evidence type="ECO:0000313" key="7">
    <source>
        <dbReference type="EMBL" id="KRO63186.1"/>
    </source>
</evidence>
<evidence type="ECO:0000313" key="8">
    <source>
        <dbReference type="Proteomes" id="UP000051269"/>
    </source>
</evidence>
<reference evidence="7 8" key="1">
    <citation type="submission" date="2015-10" db="EMBL/GenBank/DDBJ databases">
        <title>Metagenome-Assembled Genomes uncover a global brackish microbiome.</title>
        <authorList>
            <person name="Hugerth L.W."/>
            <person name="Larsson J."/>
            <person name="Alneberg J."/>
            <person name="Lindh M.V."/>
            <person name="Legrand C."/>
            <person name="Pinhassi J."/>
            <person name="Andersson A.F."/>
        </authorList>
    </citation>
    <scope>NUCLEOTIDE SEQUENCE [LARGE SCALE GENOMIC DNA]</scope>
    <source>
        <strain evidence="7">BACL18 MAG-120507-bin52</strain>
    </source>
</reference>
<comment type="subcellular location">
    <subcellularLocation>
        <location evidence="1">Membrane</location>
    </subcellularLocation>
</comment>
<evidence type="ECO:0000256" key="2">
    <source>
        <dbReference type="ARBA" id="ARBA00022448"/>
    </source>
</evidence>
<dbReference type="Proteomes" id="UP000051269">
    <property type="component" value="Unassembled WGS sequence"/>
</dbReference>
<organism evidence="7 8">
    <name type="scientific">Verrucomicrobia subdivision 6 bacterium BACL9 MAG-120507-bin52</name>
    <dbReference type="NCBI Taxonomy" id="1655590"/>
    <lineage>
        <taxon>Bacteria</taxon>
        <taxon>Pseudomonadati</taxon>
        <taxon>Verrucomicrobiota</taxon>
        <taxon>Verrucomicrobiia</taxon>
        <taxon>Verrucomicrobiales</taxon>
        <taxon>Verrucomicrobia subdivision 6</taxon>
    </lineage>
</organism>
<keyword evidence="3" id="KW-0375">Hydrogen ion transport</keyword>
<sequence>MKINRAARSEAKTLFRICRSEKGLDEARVRQVVAALVQKKPRGYLQVLGRLGQLVRLEVGRATHEVVSAVKLEDGGKAVFAVLEKHFGKPLAQRAEVRPEVLGGLRIRVGSDVWDATLSGRLEALARSA</sequence>
<evidence type="ECO:0000256" key="4">
    <source>
        <dbReference type="ARBA" id="ARBA00023065"/>
    </source>
</evidence>
<accession>A0A0R2RPT6</accession>
<evidence type="ECO:0000256" key="6">
    <source>
        <dbReference type="ARBA" id="ARBA00023310"/>
    </source>
</evidence>
<dbReference type="GO" id="GO:0046933">
    <property type="term" value="F:proton-transporting ATP synthase activity, rotational mechanism"/>
    <property type="evidence" value="ECO:0007669"/>
    <property type="project" value="InterPro"/>
</dbReference>
<evidence type="ECO:0000256" key="5">
    <source>
        <dbReference type="ARBA" id="ARBA00023136"/>
    </source>
</evidence>
<comment type="caution">
    <text evidence="7">The sequence shown here is derived from an EMBL/GenBank/DDBJ whole genome shotgun (WGS) entry which is preliminary data.</text>
</comment>
<evidence type="ECO:0000256" key="3">
    <source>
        <dbReference type="ARBA" id="ARBA00022781"/>
    </source>
</evidence>
<evidence type="ECO:0000256" key="1">
    <source>
        <dbReference type="ARBA" id="ARBA00004370"/>
    </source>
</evidence>
<keyword evidence="2" id="KW-0813">Transport</keyword>
<dbReference type="EMBL" id="LIBO01000004">
    <property type="protein sequence ID" value="KRO63186.1"/>
    <property type="molecule type" value="Genomic_DNA"/>
</dbReference>
<dbReference type="AlphaFoldDB" id="A0A0R2RPT6"/>
<name>A0A0R2RPT6_9BACT</name>
<keyword evidence="6" id="KW-0066">ATP synthesis</keyword>
<dbReference type="Pfam" id="PF00213">
    <property type="entry name" value="OSCP"/>
    <property type="match status" value="1"/>
</dbReference>
<proteinExistence type="predicted"/>
<dbReference type="InterPro" id="IPR000711">
    <property type="entry name" value="ATPase_OSCP/dsu"/>
</dbReference>